<proteinExistence type="predicted"/>
<accession>A0A9P0KAH1</accession>
<dbReference type="OrthoDB" id="6817893at2759"/>
<keyword evidence="2" id="KW-1185">Reference proteome</keyword>
<protein>
    <submittedName>
        <fullName evidence="1">Uncharacterized protein</fullName>
    </submittedName>
</protein>
<dbReference type="EMBL" id="CAKOFQ010006783">
    <property type="protein sequence ID" value="CAH1971246.1"/>
    <property type="molecule type" value="Genomic_DNA"/>
</dbReference>
<comment type="caution">
    <text evidence="1">The sequence shown here is derived from an EMBL/GenBank/DDBJ whole genome shotgun (WGS) entry which is preliminary data.</text>
</comment>
<name>A0A9P0KAH1_ACAOB</name>
<dbReference type="Proteomes" id="UP001152888">
    <property type="component" value="Unassembled WGS sequence"/>
</dbReference>
<evidence type="ECO:0000313" key="2">
    <source>
        <dbReference type="Proteomes" id="UP001152888"/>
    </source>
</evidence>
<dbReference type="AlphaFoldDB" id="A0A9P0KAH1"/>
<evidence type="ECO:0000313" key="1">
    <source>
        <dbReference type="EMBL" id="CAH1971246.1"/>
    </source>
</evidence>
<sequence length="137" mass="16502">MYDQLMYEDEKPKLHEWNLINRPKQVICEALSDRVKKKPKRPSKPPITWTVSDIAKAGCLLCCPPKETSFEDEQEMRRVYSLIYDVFRYKYVLNQALSDVRFYKAFPNEPETKRQKKTALEYGQRQFRCELCKRRNE</sequence>
<gene>
    <name evidence="1" type="ORF">ACAOBT_LOCUS9339</name>
</gene>
<organism evidence="1 2">
    <name type="scientific">Acanthoscelides obtectus</name>
    <name type="common">Bean weevil</name>
    <name type="synonym">Bruchus obtectus</name>
    <dbReference type="NCBI Taxonomy" id="200917"/>
    <lineage>
        <taxon>Eukaryota</taxon>
        <taxon>Metazoa</taxon>
        <taxon>Ecdysozoa</taxon>
        <taxon>Arthropoda</taxon>
        <taxon>Hexapoda</taxon>
        <taxon>Insecta</taxon>
        <taxon>Pterygota</taxon>
        <taxon>Neoptera</taxon>
        <taxon>Endopterygota</taxon>
        <taxon>Coleoptera</taxon>
        <taxon>Polyphaga</taxon>
        <taxon>Cucujiformia</taxon>
        <taxon>Chrysomeloidea</taxon>
        <taxon>Chrysomelidae</taxon>
        <taxon>Bruchinae</taxon>
        <taxon>Bruchini</taxon>
        <taxon>Acanthoscelides</taxon>
    </lineage>
</organism>
<reference evidence="1" key="1">
    <citation type="submission" date="2022-03" db="EMBL/GenBank/DDBJ databases">
        <authorList>
            <person name="Sayadi A."/>
        </authorList>
    </citation>
    <scope>NUCLEOTIDE SEQUENCE</scope>
</reference>